<evidence type="ECO:0000259" key="1">
    <source>
        <dbReference type="Pfam" id="PF14088"/>
    </source>
</evidence>
<evidence type="ECO:0000313" key="2">
    <source>
        <dbReference type="EMBL" id="MFC4299588.1"/>
    </source>
</evidence>
<dbReference type="RefSeq" id="WP_376814102.1">
    <property type="nucleotide sequence ID" value="NZ_JBHSDY010000010.1"/>
</dbReference>
<sequence>MALYVVNDDQLKAVQTTTFAQESILERKHLQAMLRQDATPLGEDLLVLCEEFGNWQDSNRRIDLLCLDKQRNVVVVEIKRTEDGGHMELQAIRYAAMVSSMTLDQVIAAHAQMLGGDNAANEARDAILEFLELDSVDEAELNGEVRIILASADFSPEITTSVIWLNRQGLDIRCIRLRPYKMNTQVLIDATQIIPLPEAADYEIKIREQVEETRKVRTKRQEIFKRFWTQFIDRSSKHAELFRNRSTTTDHWLSAGIGRAGFALTVSLTEDRARVECFIRIGKDNAPINKAVFRALKAQHTTIEATFGGELDWQELPTKSSCRICKDFNEGGWKSPETEWPTIQDWLTETAVRMEKALKAPIQSLKIEALKTITGIES</sequence>
<dbReference type="Gene3D" id="3.40.1350.10">
    <property type="match status" value="1"/>
</dbReference>
<feature type="domain" description="DUF4268" evidence="1">
    <location>
        <begin position="225"/>
        <end position="359"/>
    </location>
</feature>
<evidence type="ECO:0000313" key="3">
    <source>
        <dbReference type="Proteomes" id="UP001595756"/>
    </source>
</evidence>
<dbReference type="InterPro" id="IPR025364">
    <property type="entry name" value="DUF4268"/>
</dbReference>
<accession>A0ABV8S2A1</accession>
<organism evidence="2 3">
    <name type="scientific">Castellaniella hirudinis</name>
    <dbReference type="NCBI Taxonomy" id="1144617"/>
    <lineage>
        <taxon>Bacteria</taxon>
        <taxon>Pseudomonadati</taxon>
        <taxon>Pseudomonadota</taxon>
        <taxon>Betaproteobacteria</taxon>
        <taxon>Burkholderiales</taxon>
        <taxon>Alcaligenaceae</taxon>
        <taxon>Castellaniella</taxon>
    </lineage>
</organism>
<dbReference type="InterPro" id="IPR011856">
    <property type="entry name" value="tRNA_endonuc-like_dom_sf"/>
</dbReference>
<dbReference type="Proteomes" id="UP001595756">
    <property type="component" value="Unassembled WGS sequence"/>
</dbReference>
<gene>
    <name evidence="2" type="ORF">ACFO0J_16210</name>
</gene>
<comment type="caution">
    <text evidence="2">The sequence shown here is derived from an EMBL/GenBank/DDBJ whole genome shotgun (WGS) entry which is preliminary data.</text>
</comment>
<dbReference type="EMBL" id="JBHSDY010000010">
    <property type="protein sequence ID" value="MFC4299588.1"/>
    <property type="molecule type" value="Genomic_DNA"/>
</dbReference>
<reference evidence="3" key="1">
    <citation type="journal article" date="2019" name="Int. J. Syst. Evol. Microbiol.">
        <title>The Global Catalogue of Microorganisms (GCM) 10K type strain sequencing project: providing services to taxonomists for standard genome sequencing and annotation.</title>
        <authorList>
            <consortium name="The Broad Institute Genomics Platform"/>
            <consortium name="The Broad Institute Genome Sequencing Center for Infectious Disease"/>
            <person name="Wu L."/>
            <person name="Ma J."/>
        </authorList>
    </citation>
    <scope>NUCLEOTIDE SEQUENCE [LARGE SCALE GENOMIC DNA]</scope>
    <source>
        <strain evidence="3">CGMCC 1.19029</strain>
    </source>
</reference>
<name>A0ABV8S2A1_9BURK</name>
<protein>
    <submittedName>
        <fullName evidence="2">DUF4268 domain-containing protein</fullName>
    </submittedName>
</protein>
<dbReference type="Pfam" id="PF14088">
    <property type="entry name" value="DUF4268"/>
    <property type="match status" value="1"/>
</dbReference>
<keyword evidence="3" id="KW-1185">Reference proteome</keyword>
<proteinExistence type="predicted"/>